<gene>
    <name evidence="3" type="ORF">D3M95_00395</name>
</gene>
<feature type="transmembrane region" description="Helical" evidence="2">
    <location>
        <begin position="54"/>
        <end position="75"/>
    </location>
</feature>
<dbReference type="AlphaFoldDB" id="A0A418Q9P3"/>
<sequence>MYGGPPQQPQQPQQPQYQQQPPWQRVQPQQLQQPQQPQYIPEESSPRRRSKDGWIAAGIVVLIIAVVIALGAFLYQNYFSDNGDSSASGASGPATSARSAAGEQGASDGVSSSTSSTAATSSSQEAGRPRDPKLPSGAIPANDAARSGAPAGDFNNVYRGTTITSEPFAQAVRDAFVRYYLDTDKTTGMVDAYSSVTGKHYSMDCSDNGDYVTCRGGNDAVVYIS</sequence>
<reference evidence="3 4" key="1">
    <citation type="submission" date="2018-09" db="EMBL/GenBank/DDBJ databases">
        <title>Optimization and identification of Corynebacterium falsenii FN1-14 from fish paste.</title>
        <authorList>
            <person name="Daroonpunt R."/>
            <person name="Tanasupawat S."/>
        </authorList>
    </citation>
    <scope>NUCLEOTIDE SEQUENCE [LARGE SCALE GENOMIC DNA]</scope>
    <source>
        <strain evidence="3 4">FN1-14</strain>
    </source>
</reference>
<feature type="region of interest" description="Disordered" evidence="1">
    <location>
        <begin position="84"/>
        <end position="150"/>
    </location>
</feature>
<comment type="caution">
    <text evidence="3">The sequence shown here is derived from an EMBL/GenBank/DDBJ whole genome shotgun (WGS) entry which is preliminary data.</text>
</comment>
<keyword evidence="2" id="KW-1133">Transmembrane helix</keyword>
<evidence type="ECO:0000313" key="4">
    <source>
        <dbReference type="Proteomes" id="UP000285278"/>
    </source>
</evidence>
<dbReference type="EMBL" id="QXJK01000001">
    <property type="protein sequence ID" value="RIX36708.1"/>
    <property type="molecule type" value="Genomic_DNA"/>
</dbReference>
<keyword evidence="4" id="KW-1185">Reference proteome</keyword>
<feature type="compositionally biased region" description="Low complexity" evidence="1">
    <location>
        <begin position="10"/>
        <end position="38"/>
    </location>
</feature>
<dbReference type="RefSeq" id="WP_119664069.1">
    <property type="nucleotide sequence ID" value="NZ_CBCRUA010000001.1"/>
</dbReference>
<feature type="compositionally biased region" description="Low complexity" evidence="1">
    <location>
        <begin position="84"/>
        <end position="102"/>
    </location>
</feature>
<protein>
    <submittedName>
        <fullName evidence="3">Uncharacterized protein</fullName>
    </submittedName>
</protein>
<accession>A0A418Q9P3</accession>
<name>A0A418Q9P3_9CORY</name>
<evidence type="ECO:0000256" key="2">
    <source>
        <dbReference type="SAM" id="Phobius"/>
    </source>
</evidence>
<evidence type="ECO:0000256" key="1">
    <source>
        <dbReference type="SAM" id="MobiDB-lite"/>
    </source>
</evidence>
<feature type="compositionally biased region" description="Low complexity" evidence="1">
    <location>
        <begin position="111"/>
        <end position="123"/>
    </location>
</feature>
<proteinExistence type="predicted"/>
<organism evidence="3 4">
    <name type="scientific">Corynebacterium falsenii</name>
    <dbReference type="NCBI Taxonomy" id="108486"/>
    <lineage>
        <taxon>Bacteria</taxon>
        <taxon>Bacillati</taxon>
        <taxon>Actinomycetota</taxon>
        <taxon>Actinomycetes</taxon>
        <taxon>Mycobacteriales</taxon>
        <taxon>Corynebacteriaceae</taxon>
        <taxon>Corynebacterium</taxon>
    </lineage>
</organism>
<dbReference type="Proteomes" id="UP000285278">
    <property type="component" value="Unassembled WGS sequence"/>
</dbReference>
<dbReference type="STRING" id="1451189.CFAL_08710"/>
<evidence type="ECO:0000313" key="3">
    <source>
        <dbReference type="EMBL" id="RIX36708.1"/>
    </source>
</evidence>
<feature type="region of interest" description="Disordered" evidence="1">
    <location>
        <begin position="1"/>
        <end position="49"/>
    </location>
</feature>
<keyword evidence="2" id="KW-0812">Transmembrane</keyword>
<keyword evidence="2" id="KW-0472">Membrane</keyword>